<evidence type="ECO:0000313" key="2">
    <source>
        <dbReference type="EMBL" id="CEA05109.1"/>
    </source>
</evidence>
<dbReference type="AlphaFoldDB" id="A0A078MFM1"/>
<accession>A0A078MFM1</accession>
<dbReference type="EMBL" id="LM997413">
    <property type="protein sequence ID" value="CEA05109.1"/>
    <property type="molecule type" value="Genomic_DNA"/>
</dbReference>
<feature type="transmembrane region" description="Helical" evidence="1">
    <location>
        <begin position="70"/>
        <end position="88"/>
    </location>
</feature>
<feature type="transmembrane region" description="Helical" evidence="1">
    <location>
        <begin position="154"/>
        <end position="171"/>
    </location>
</feature>
<gene>
    <name evidence="2" type="ORF">BN1049_01894</name>
</gene>
<name>A0A078MFM1_9PSED</name>
<organism evidence="2">
    <name type="scientific">Pseudomonas saudimassiliensis</name>
    <dbReference type="NCBI Taxonomy" id="1461581"/>
    <lineage>
        <taxon>Bacteria</taxon>
        <taxon>Pseudomonadati</taxon>
        <taxon>Pseudomonadota</taxon>
        <taxon>Gammaproteobacteria</taxon>
        <taxon>Pseudomonadales</taxon>
        <taxon>Pseudomonadaceae</taxon>
        <taxon>Pseudomonas</taxon>
    </lineage>
</organism>
<keyword evidence="1" id="KW-0472">Membrane</keyword>
<proteinExistence type="predicted"/>
<dbReference type="PATRIC" id="fig|1461581.3.peg.1867"/>
<protein>
    <submittedName>
        <fullName evidence="2">Membrane protein</fullName>
    </submittedName>
</protein>
<sequence>MIITPQDPQPAREGMDLKMFVSPKDRLDFYRQEIHNEANNLSARTNAYLTAQSFLVIAYASSMANTNPDWGPIFTLVVPPMLALFGVLSSLSAWPGIQAACDIINHWHQKQTDLLNCRPETGPVYDDAPLFSSWESTYQGQSKALMFSKRTPKLFSAFWIFLGLFALGIQLL</sequence>
<evidence type="ECO:0000256" key="1">
    <source>
        <dbReference type="SAM" id="Phobius"/>
    </source>
</evidence>
<keyword evidence="1" id="KW-1133">Transmembrane helix</keyword>
<reference evidence="2" key="1">
    <citation type="submission" date="2014-07" db="EMBL/GenBank/DDBJ databases">
        <authorList>
            <person name="Urmite Genomes Urmite Genomes"/>
        </authorList>
    </citation>
    <scope>NUCLEOTIDE SEQUENCE</scope>
    <source>
        <strain evidence="2">12M76_air</strain>
    </source>
</reference>
<dbReference type="EMBL" id="LK391969">
    <property type="protein sequence ID" value="CEF26953.1"/>
    <property type="molecule type" value="Genomic_DNA"/>
</dbReference>
<keyword evidence="1" id="KW-0812">Transmembrane</keyword>